<keyword evidence="1" id="KW-1133">Transmembrane helix</keyword>
<evidence type="ECO:0000256" key="1">
    <source>
        <dbReference type="SAM" id="Phobius"/>
    </source>
</evidence>
<evidence type="ECO:0000313" key="3">
    <source>
        <dbReference type="Proteomes" id="UP000410984"/>
    </source>
</evidence>
<keyword evidence="3" id="KW-1185">Reference proteome</keyword>
<sequence>MSKNTDAIRRRLSSGRYPILIALTLFVIVGYAAVLMRLE</sequence>
<dbReference type="AlphaFoldDB" id="A0A509E6Y8"/>
<organism evidence="2 3">
    <name type="scientific">Methylobacterium symbioticum</name>
    <dbReference type="NCBI Taxonomy" id="2584084"/>
    <lineage>
        <taxon>Bacteria</taxon>
        <taxon>Pseudomonadati</taxon>
        <taxon>Pseudomonadota</taxon>
        <taxon>Alphaproteobacteria</taxon>
        <taxon>Hyphomicrobiales</taxon>
        <taxon>Methylobacteriaceae</taxon>
        <taxon>Methylobacterium</taxon>
    </lineage>
</organism>
<reference evidence="2 3" key="1">
    <citation type="submission" date="2019-06" db="EMBL/GenBank/DDBJ databases">
        <authorList>
            <person name="Rodrigo-Torres L."/>
            <person name="Arahal R. D."/>
            <person name="Lucena T."/>
        </authorList>
    </citation>
    <scope>NUCLEOTIDE SEQUENCE [LARGE SCALE GENOMIC DNA]</scope>
    <source>
        <strain evidence="2 3">SB0023/3</strain>
    </source>
</reference>
<accession>A0A509E6Y8</accession>
<dbReference type="Proteomes" id="UP000410984">
    <property type="component" value="Unassembled WGS sequence"/>
</dbReference>
<name>A0A509E6Y8_9HYPH</name>
<protein>
    <submittedName>
        <fullName evidence="2">Uncharacterized protein</fullName>
    </submittedName>
</protein>
<keyword evidence="1" id="KW-0812">Transmembrane</keyword>
<keyword evidence="1" id="KW-0472">Membrane</keyword>
<feature type="transmembrane region" description="Helical" evidence="1">
    <location>
        <begin position="20"/>
        <end position="38"/>
    </location>
</feature>
<proteinExistence type="predicted"/>
<gene>
    <name evidence="2" type="ORF">MET9862_00501</name>
</gene>
<evidence type="ECO:0000313" key="2">
    <source>
        <dbReference type="EMBL" id="VUD69941.1"/>
    </source>
</evidence>
<dbReference type="EMBL" id="CABFPH010000004">
    <property type="protein sequence ID" value="VUD69941.1"/>
    <property type="molecule type" value="Genomic_DNA"/>
</dbReference>